<dbReference type="EMBL" id="GBHO01026268">
    <property type="protein sequence ID" value="JAG17336.1"/>
    <property type="molecule type" value="Transcribed_RNA"/>
</dbReference>
<keyword evidence="2" id="KW-0548">Nucleotidyltransferase</keyword>
<sequence>SIPQGTVVGPTCFIAYINGLLSLEGVEGKLISFADDTLLIVTSPTWEESVLKTKNSMVCIGAWLREHSLKLNHSKTNFMAFSLRSSAVPVLEDIPCHIEA</sequence>
<organism evidence="2">
    <name type="scientific">Lygus hesperus</name>
    <name type="common">Western plant bug</name>
    <dbReference type="NCBI Taxonomy" id="30085"/>
    <lineage>
        <taxon>Eukaryota</taxon>
        <taxon>Metazoa</taxon>
        <taxon>Ecdysozoa</taxon>
        <taxon>Arthropoda</taxon>
        <taxon>Hexapoda</taxon>
        <taxon>Insecta</taxon>
        <taxon>Pterygota</taxon>
        <taxon>Neoptera</taxon>
        <taxon>Paraneoptera</taxon>
        <taxon>Hemiptera</taxon>
        <taxon>Heteroptera</taxon>
        <taxon>Panheteroptera</taxon>
        <taxon>Cimicomorpha</taxon>
        <taxon>Miridae</taxon>
        <taxon>Mirini</taxon>
        <taxon>Lygus</taxon>
    </lineage>
</organism>
<keyword evidence="2" id="KW-0695">RNA-directed DNA polymerase</keyword>
<dbReference type="GO" id="GO:0003964">
    <property type="term" value="F:RNA-directed DNA polymerase activity"/>
    <property type="evidence" value="ECO:0007669"/>
    <property type="project" value="UniProtKB-KW"/>
</dbReference>
<gene>
    <name evidence="2" type="ORF">CM83_104847</name>
</gene>
<dbReference type="AlphaFoldDB" id="A0A0A9XCG5"/>
<evidence type="ECO:0000313" key="2">
    <source>
        <dbReference type="EMBL" id="JAG17336.1"/>
    </source>
</evidence>
<protein>
    <submittedName>
        <fullName evidence="2">Putative RNA-directed DNA polymerase from transposon X-element</fullName>
    </submittedName>
</protein>
<dbReference type="PROSITE" id="PS50878">
    <property type="entry name" value="RT_POL"/>
    <property type="match status" value="1"/>
</dbReference>
<reference evidence="2" key="1">
    <citation type="journal article" date="2014" name="PLoS ONE">
        <title>Transcriptome-Based Identification of ABC Transporters in the Western Tarnished Plant Bug Lygus hesperus.</title>
        <authorList>
            <person name="Hull J.J."/>
            <person name="Chaney K."/>
            <person name="Geib S.M."/>
            <person name="Fabrick J.A."/>
            <person name="Brent C.S."/>
            <person name="Walsh D."/>
            <person name="Lavine L.C."/>
        </authorList>
    </citation>
    <scope>NUCLEOTIDE SEQUENCE</scope>
</reference>
<evidence type="ECO:0000259" key="1">
    <source>
        <dbReference type="PROSITE" id="PS50878"/>
    </source>
</evidence>
<keyword evidence="2" id="KW-0808">Transferase</keyword>
<dbReference type="InterPro" id="IPR000477">
    <property type="entry name" value="RT_dom"/>
</dbReference>
<dbReference type="Pfam" id="PF00078">
    <property type="entry name" value="RVT_1"/>
    <property type="match status" value="1"/>
</dbReference>
<name>A0A0A9XCG5_LYGHE</name>
<feature type="domain" description="Reverse transcriptase" evidence="1">
    <location>
        <begin position="1"/>
        <end position="83"/>
    </location>
</feature>
<reference evidence="2" key="2">
    <citation type="submission" date="2014-07" db="EMBL/GenBank/DDBJ databases">
        <authorList>
            <person name="Hull J."/>
        </authorList>
    </citation>
    <scope>NUCLEOTIDE SEQUENCE</scope>
</reference>
<feature type="non-terminal residue" evidence="2">
    <location>
        <position position="1"/>
    </location>
</feature>
<accession>A0A0A9XCG5</accession>
<proteinExistence type="predicted"/>
<feature type="non-terminal residue" evidence="2">
    <location>
        <position position="100"/>
    </location>
</feature>